<proteinExistence type="predicted"/>
<dbReference type="Proteomes" id="UP000221511">
    <property type="component" value="Segment"/>
</dbReference>
<protein>
    <submittedName>
        <fullName evidence="1">Uncharacterized protein</fullName>
    </submittedName>
</protein>
<accession>A0A1B0XVM6</accession>
<reference evidence="1 2" key="1">
    <citation type="submission" date="2016-05" db="EMBL/GenBank/DDBJ databases">
        <title>Campylobacter bacteriophages isolated in Slovenia.</title>
        <authorList>
            <person name="Janez N."/>
            <person name="Peterka M."/>
            <person name="Accetto T."/>
        </authorList>
    </citation>
    <scope>NUCLEOTIDE SEQUENCE [LARGE SCALE GENOMIC DNA]</scope>
</reference>
<dbReference type="EMBL" id="KX229736">
    <property type="protein sequence ID" value="ANH51179.1"/>
    <property type="molecule type" value="Genomic_DNA"/>
</dbReference>
<name>A0A1B0XVM6_9CAUD</name>
<gene>
    <name evidence="1" type="ORF">PC5_00057</name>
</gene>
<sequence>MVSTVFENDYVEVVTRKDAESIVENFIKTCDCDWNDDENCDKCASIDNLKFHLEANRDCNIFIRFKFNKDDKTNLRWSGNLCVNSISEYVENELENDIKVVKYNRRLNDRNTI</sequence>
<keyword evidence="2" id="KW-1185">Reference proteome</keyword>
<evidence type="ECO:0000313" key="1">
    <source>
        <dbReference type="EMBL" id="ANH51179.1"/>
    </source>
</evidence>
<evidence type="ECO:0000313" key="2">
    <source>
        <dbReference type="Proteomes" id="UP000221511"/>
    </source>
</evidence>
<organism evidence="1 2">
    <name type="scientific">Campylobacter phage PC5</name>
    <dbReference type="NCBI Taxonomy" id="1541690"/>
    <lineage>
        <taxon>Viruses</taxon>
        <taxon>Duplodnaviria</taxon>
        <taxon>Heunggongvirae</taxon>
        <taxon>Uroviricota</taxon>
        <taxon>Caudoviricetes</taxon>
        <taxon>Connertonviridae</taxon>
        <taxon>Fletchervirus</taxon>
        <taxon>Fletchervirus PC5</taxon>
    </lineage>
</organism>